<sequence>MKDLYVFSGRNIKYLHYLLAVEYNQDVRNWTSISRKVKPRGRDSDELDSDVYTFYLPNPQALTADGSIIGSNSSLSDTSQTSVTSSPKSIPCSTTDLSAKEVSKLTPAIPPAVAGKISWTPMHSPPVSSAASIHTVKLTAGEVVTFDLRQLENKSQDSVHYTVQDTESARFLACNSAETCRCYPLSYLALNPGVQSGQFFNRIEHRSVYFSQTTAEPTRSTTTKIVTITFIENGR</sequence>
<proteinExistence type="predicted"/>
<evidence type="ECO:0000313" key="1">
    <source>
        <dbReference type="RefSeq" id="XP_059606331.1"/>
    </source>
</evidence>
<reference evidence="1" key="1">
    <citation type="submission" date="2025-02" db="EMBL/GenBank/DDBJ databases">
        <authorList>
            <consortium name="NCBI Genome Project"/>
        </authorList>
    </citation>
    <scope>NUCLEOTIDE SEQUENCE</scope>
</reference>
<dbReference type="KEGG" id="ang:An11g06410"/>
<dbReference type="AlphaFoldDB" id="A0AAJ8C1K6"/>
<reference evidence="1" key="2">
    <citation type="submission" date="2025-08" db="UniProtKB">
        <authorList>
            <consortium name="RefSeq"/>
        </authorList>
    </citation>
    <scope>IDENTIFICATION</scope>
</reference>
<dbReference type="VEuPathDB" id="FungiDB:An11g06410"/>
<organism evidence="1">
    <name type="scientific">Aspergillus niger</name>
    <dbReference type="NCBI Taxonomy" id="5061"/>
    <lineage>
        <taxon>Eukaryota</taxon>
        <taxon>Fungi</taxon>
        <taxon>Dikarya</taxon>
        <taxon>Ascomycota</taxon>
        <taxon>Pezizomycotina</taxon>
        <taxon>Eurotiomycetes</taxon>
        <taxon>Eurotiomycetidae</taxon>
        <taxon>Eurotiales</taxon>
        <taxon>Aspergillaceae</taxon>
        <taxon>Aspergillus</taxon>
        <taxon>Aspergillus subgen. Circumdati</taxon>
    </lineage>
</organism>
<dbReference type="RefSeq" id="XP_059606331.1">
    <property type="nucleotide sequence ID" value="XM_059750329.1"/>
</dbReference>
<gene>
    <name evidence="1" type="ORF">An11g06410</name>
</gene>
<accession>A0AAJ8C1K6</accession>
<name>A0AAJ8C1K6_ASPNG</name>
<dbReference type="GeneID" id="84592319"/>
<protein>
    <submittedName>
        <fullName evidence="1">Uncharacterized protein</fullName>
    </submittedName>
</protein>